<dbReference type="Gene3D" id="1.20.272.10">
    <property type="match status" value="1"/>
</dbReference>
<evidence type="ECO:0000256" key="1">
    <source>
        <dbReference type="ARBA" id="ARBA00006360"/>
    </source>
</evidence>
<organism evidence="11 12">
    <name type="scientific">Staphylococcus caprae</name>
    <dbReference type="NCBI Taxonomy" id="29380"/>
    <lineage>
        <taxon>Bacteria</taxon>
        <taxon>Bacillati</taxon>
        <taxon>Bacillota</taxon>
        <taxon>Bacilli</taxon>
        <taxon>Bacillales</taxon>
        <taxon>Staphylococcaceae</taxon>
        <taxon>Staphylococcus</taxon>
    </lineage>
</organism>
<dbReference type="EC" id="2.7.7.7" evidence="2"/>
<dbReference type="Gene3D" id="3.40.50.300">
    <property type="entry name" value="P-loop containing nucleotide triphosphate hydrolases"/>
    <property type="match status" value="1"/>
</dbReference>
<evidence type="ECO:0000256" key="9">
    <source>
        <dbReference type="SAM" id="MobiDB-lite"/>
    </source>
</evidence>
<reference evidence="11 12" key="1">
    <citation type="submission" date="2018-05" db="EMBL/GenBank/DDBJ databases">
        <title>Complete genome sequencing of three human clinical isolates of Staphylococcus caprae reveals virulence factors similar to those of S. epidermidis and S. capitis.</title>
        <authorList>
            <person name="Watanabe S."/>
            <person name="Cui L."/>
        </authorList>
    </citation>
    <scope>NUCLEOTIDE SEQUENCE [LARGE SCALE GENOMIC DNA]</scope>
    <source>
        <strain evidence="11 12">JMUB590</strain>
    </source>
</reference>
<comment type="similarity">
    <text evidence="1">Belongs to the DnaX/STICHEL family.</text>
</comment>
<feature type="region of interest" description="Disordered" evidence="9">
    <location>
        <begin position="528"/>
        <end position="553"/>
    </location>
</feature>
<keyword evidence="7" id="KW-0548">Nucleotidyltransferase</keyword>
<dbReference type="PRINTS" id="PR00300">
    <property type="entry name" value="CLPPROTEASEA"/>
</dbReference>
<dbReference type="InterPro" id="IPR008921">
    <property type="entry name" value="DNA_pol3_clamp-load_cplx_C"/>
</dbReference>
<evidence type="ECO:0000256" key="4">
    <source>
        <dbReference type="ARBA" id="ARBA00022741"/>
    </source>
</evidence>
<evidence type="ECO:0000256" key="7">
    <source>
        <dbReference type="ARBA" id="ARBA00022932"/>
    </source>
</evidence>
<dbReference type="Pfam" id="PF13177">
    <property type="entry name" value="DNA_pol3_delta2"/>
    <property type="match status" value="1"/>
</dbReference>
<evidence type="ECO:0000313" key="12">
    <source>
        <dbReference type="Proteomes" id="UP000274772"/>
    </source>
</evidence>
<keyword evidence="7" id="KW-0239">DNA-directed DNA polymerase</keyword>
<dbReference type="PANTHER" id="PTHR11669">
    <property type="entry name" value="REPLICATION FACTOR C / DNA POLYMERASE III GAMMA-TAU SUBUNIT"/>
    <property type="match status" value="1"/>
</dbReference>
<dbReference type="InterPro" id="IPR045085">
    <property type="entry name" value="HLD_clamp_pol_III_gamma_tau"/>
</dbReference>
<dbReference type="GeneID" id="58052159"/>
<feature type="compositionally biased region" description="Polar residues" evidence="9">
    <location>
        <begin position="396"/>
        <end position="412"/>
    </location>
</feature>
<feature type="compositionally biased region" description="Low complexity" evidence="9">
    <location>
        <begin position="528"/>
        <end position="537"/>
    </location>
</feature>
<evidence type="ECO:0000256" key="6">
    <source>
        <dbReference type="ARBA" id="ARBA00022840"/>
    </source>
</evidence>
<dbReference type="InterPro" id="IPR003593">
    <property type="entry name" value="AAA+_ATPase"/>
</dbReference>
<comment type="catalytic activity">
    <reaction evidence="8">
        <text>DNA(n) + a 2'-deoxyribonucleoside 5'-triphosphate = DNA(n+1) + diphosphate</text>
        <dbReference type="Rhea" id="RHEA:22508"/>
        <dbReference type="Rhea" id="RHEA-COMP:17339"/>
        <dbReference type="Rhea" id="RHEA-COMP:17340"/>
        <dbReference type="ChEBI" id="CHEBI:33019"/>
        <dbReference type="ChEBI" id="CHEBI:61560"/>
        <dbReference type="ChEBI" id="CHEBI:173112"/>
        <dbReference type="EC" id="2.7.7.7"/>
    </reaction>
</comment>
<name>A0ABM7FVL3_9STAP</name>
<accession>A0ABM7FVL3</accession>
<feature type="compositionally biased region" description="Basic and acidic residues" evidence="9">
    <location>
        <begin position="539"/>
        <end position="553"/>
    </location>
</feature>
<keyword evidence="7" id="KW-0808">Transferase</keyword>
<dbReference type="Proteomes" id="UP000274772">
    <property type="component" value="Chromosome"/>
</dbReference>
<dbReference type="NCBIfam" id="TIGR02397">
    <property type="entry name" value="dnaX_nterm"/>
    <property type="match status" value="1"/>
</dbReference>
<dbReference type="Gene3D" id="1.10.8.60">
    <property type="match status" value="1"/>
</dbReference>
<keyword evidence="6" id="KW-0067">ATP-binding</keyword>
<dbReference type="CDD" id="cd18137">
    <property type="entry name" value="HLD_clamp_pol_III_gamma_tau"/>
    <property type="match status" value="1"/>
</dbReference>
<feature type="domain" description="AAA+ ATPase" evidence="10">
    <location>
        <begin position="37"/>
        <end position="179"/>
    </location>
</feature>
<protein>
    <recommendedName>
        <fullName evidence="2">DNA-directed DNA polymerase</fullName>
        <ecNumber evidence="2">2.7.7.7</ecNumber>
    </recommendedName>
</protein>
<dbReference type="InterPro" id="IPR001270">
    <property type="entry name" value="ClpA/B"/>
</dbReference>
<keyword evidence="12" id="KW-1185">Reference proteome</keyword>
<dbReference type="Pfam" id="PF22608">
    <property type="entry name" value="DNAX_ATPase_lid"/>
    <property type="match status" value="1"/>
</dbReference>
<feature type="region of interest" description="Disordered" evidence="9">
    <location>
        <begin position="391"/>
        <end position="412"/>
    </location>
</feature>
<keyword evidence="4" id="KW-0547">Nucleotide-binding</keyword>
<dbReference type="PANTHER" id="PTHR11669:SF0">
    <property type="entry name" value="PROTEIN STICHEL-LIKE 2"/>
    <property type="match status" value="1"/>
</dbReference>
<dbReference type="SMART" id="SM00382">
    <property type="entry name" value="AAA"/>
    <property type="match status" value="1"/>
</dbReference>
<evidence type="ECO:0000256" key="3">
    <source>
        <dbReference type="ARBA" id="ARBA00022723"/>
    </source>
</evidence>
<dbReference type="RefSeq" id="WP_037541800.1">
    <property type="nucleotide sequence ID" value="NZ_AP018585.1"/>
</dbReference>
<keyword evidence="3" id="KW-0479">Metal-binding</keyword>
<dbReference type="CDD" id="cd00009">
    <property type="entry name" value="AAA"/>
    <property type="match status" value="1"/>
</dbReference>
<dbReference type="SUPFAM" id="SSF48019">
    <property type="entry name" value="post-AAA+ oligomerization domain-like"/>
    <property type="match status" value="1"/>
</dbReference>
<dbReference type="InterPro" id="IPR012763">
    <property type="entry name" value="DNA_pol_III_sug/sutau_N"/>
</dbReference>
<sequence length="568" mass="63813">MDYQALYRMYRPQSFDDVVGQTHVTKTLRNAISKGKQSHAYIFSGPRGTGKTSIAKVFAKAINCLNSDDGEPCNECEICRGITQGTNSDVIEIDAASNNGVDEIRNIRDKVKYAPSESKYKVYIIDEVHMLTTGAFNALLKTLEEPPAHAIFILATTEPHKIPPTIISRAQRFDFKAISMDQIVDRLKFVADSQSLDYDEAALEFIAKASEGGMRDALSIMDQAIAFGEEKLTLQDALNVTGSVDEAALNELFKDVVNGDVKAAFGRYHHFISEGKEVNRLINDMIYFVRDTIMNKTSNETIEFDALIDFELDMLYRMIDIINDTLVSIRFSVNQNVHFEVLLVKLAEMIKAQPQTVQNVATTTVATEPDNDVLLQRMEQLENELKTLKAQGVPNGGQTQQPKKPTRTVQRSKNAFSMQQIAKVLDKANKEDIKLLKDHWQEVIDHAKSNDKKSLVSLLQNSEPVAASEDHVLVKFEEEIHCEIVNKDDEKRNNIESVVCNIVDKSVKVVGVPSDQWLRVRAEYLQNRNSNGDNSSESGEEHQPKQVDVAQKAKDLFGEETVHMIDED</sequence>
<dbReference type="NCBIfam" id="NF004046">
    <property type="entry name" value="PRK05563.1"/>
    <property type="match status" value="1"/>
</dbReference>
<dbReference type="InterPro" id="IPR027417">
    <property type="entry name" value="P-loop_NTPase"/>
</dbReference>
<gene>
    <name evidence="11" type="primary">dnaX</name>
    <name evidence="11" type="ORF">JMUB590_2435</name>
</gene>
<dbReference type="EMBL" id="AP018586">
    <property type="protein sequence ID" value="BBD93473.1"/>
    <property type="molecule type" value="Genomic_DNA"/>
</dbReference>
<proteinExistence type="inferred from homology"/>
<evidence type="ECO:0000256" key="8">
    <source>
        <dbReference type="ARBA" id="ARBA00049244"/>
    </source>
</evidence>
<dbReference type="InterPro" id="IPR050238">
    <property type="entry name" value="DNA_Rep/Repair_Clamp_Loader"/>
</dbReference>
<evidence type="ECO:0000313" key="11">
    <source>
        <dbReference type="EMBL" id="BBD93473.1"/>
    </source>
</evidence>
<dbReference type="SUPFAM" id="SSF52540">
    <property type="entry name" value="P-loop containing nucleoside triphosphate hydrolases"/>
    <property type="match status" value="1"/>
</dbReference>
<evidence type="ECO:0000256" key="2">
    <source>
        <dbReference type="ARBA" id="ARBA00012417"/>
    </source>
</evidence>
<keyword evidence="5" id="KW-0862">Zinc</keyword>
<evidence type="ECO:0000256" key="5">
    <source>
        <dbReference type="ARBA" id="ARBA00022833"/>
    </source>
</evidence>
<evidence type="ECO:0000259" key="10">
    <source>
        <dbReference type="SMART" id="SM00382"/>
    </source>
</evidence>